<evidence type="ECO:0000256" key="8">
    <source>
        <dbReference type="SAM" id="Phobius"/>
    </source>
</evidence>
<feature type="compositionally biased region" description="Basic and acidic residues" evidence="7">
    <location>
        <begin position="293"/>
        <end position="308"/>
    </location>
</feature>
<dbReference type="SUPFAM" id="SSF81383">
    <property type="entry name" value="F-box domain"/>
    <property type="match status" value="1"/>
</dbReference>
<feature type="transmembrane region" description="Helical" evidence="8">
    <location>
        <begin position="575"/>
        <end position="601"/>
    </location>
</feature>
<feature type="transmembrane region" description="Helical" evidence="8">
    <location>
        <begin position="651"/>
        <end position="671"/>
    </location>
</feature>
<evidence type="ECO:0000259" key="9">
    <source>
        <dbReference type="Pfam" id="PF00646"/>
    </source>
</evidence>
<dbReference type="Pfam" id="PF00646">
    <property type="entry name" value="F-box"/>
    <property type="match status" value="1"/>
</dbReference>
<feature type="transmembrane region" description="Helical" evidence="8">
    <location>
        <begin position="27"/>
        <end position="46"/>
    </location>
</feature>
<evidence type="ECO:0000259" key="10">
    <source>
        <dbReference type="Pfam" id="PF02714"/>
    </source>
</evidence>
<evidence type="ECO:0000256" key="3">
    <source>
        <dbReference type="ARBA" id="ARBA00022448"/>
    </source>
</evidence>
<keyword evidence="5 8" id="KW-1133">Transmembrane helix</keyword>
<dbReference type="PANTHER" id="PTHR13018">
    <property type="entry name" value="PROBABLE MEMBRANE PROTEIN DUF221-RELATED"/>
    <property type="match status" value="1"/>
</dbReference>
<sequence>MIEKNNKTCTAGSEDIWGKSRPRDVRIQIYFSLTLGLAAFLAFCILRPRWKGLYAARKKQNDLATALPELPDSLFGWIIPLWKITDEQVLASAGLDAYVYLAFFKMAIKFLLVTLFFALAVIKPVHDTHQDKEGKLPHLGDGKSVAEHIEARSLWTTLSHDHEYYTDYLWMYLVFVYLFTALILYLIVSETRRIIDIRQEYLGSQTTITDRTIRLSGIPLNLRSEDKIKEFIEDLGIGQVESVTVCRDWKELDDKVVQRHAILRKLEEAWTVYLGNRSVGRSMETLPIVQPHPPEHEDDDIHGNDSETGHLLNGTDRDPDHISFHTRRRPTTKLWYGRFKLRYHSVDAINYYEEQLRTIDDEIKLLRKRDFKPTPLAFVTMDSVASAQMAIQAVLDPSPLQLLANTSPAPSDVVWSNTYLSRSQRIFRSWSITFSIGVLSIFWTVVLVPIAGALNTCSINEVFPGLAAILDSRVIIQSLVNTQLPTLALSLINVLVPFLYDWLANNQGMISQGDVELSVISKNFFFTFFNFFIVFTILGTASGLVDMLTRFGEKLTSATEIAYALARSLSDLLGFYTNFIILQGFGLFPFRLLEFGALSLYPVYLIGAKTPRDYAELVQPPVFSYGFFLPQTILIFIICMVYSVLRDSWQVLLTGLAYFMIGHFVHKYQLLYAMEHRQHSTGRGWTMMCDRVIVGVILFQVTVAGQLALKKAFRRAILIAPLVIATLWFLYVFSQKYRPLMEFIALRSLRNPEQSDLGRDIQEEAVSSSREGQRRRVGRLTLDEARERGLRFVNPSLILPSTKTNDSWFPFLGFHQHTVPPTGGATTTSSQIHLSRGVAGTKSESTLPVFNLEPLQVTSCHQSSATRRLSLSPHQLPDKHLMYTSKQMCVSSQPTTSSLPILNGLSTTTLNDVKDSQTSYTKRSEVLRYVFPRPSRNNIPQNRQVAPRVTKLDFSRHTLSSTKQSRPRTAFHRAITSFFGNNPDRNTQVDIPLARSRTSSFGSKLGSSAFGSVPSLDFVSTTAFLFSGPSLHSAGSFSNSTSRLPSLMESRSQNQSLRREYTGSFSMLDNISIQDEGIIEPVAGRGIIRTMPDVLMGVDTPVDESETLLLRYLDTPAWKALRLTSRAWHNTLNIVAPPKFPASYRLPFEIVQQVYGYLGPKDFNAARHTCRNWMGASLNKSLLIAILKRGGWSSTVHDDLEGRNRDFMYRRTASLPSDEWILSRYISRECTLSSGWTGNGMDIRSAIVESAETDFSEMAKGYTISNGRESGGLIFTTSICGHFLLVARDALIYIYDLRGGSLVPVTSVVCPRRVLSMSMDVSSGRNAVATLLEGRMGMVCELRYGCRPGDESLAEVDAESNKHSSQTFTKTPTFASHASEFESGLNSAAHVSSRVRNSTSSVQERESDPFDAIDVHSSHQEVSLQGANDCRTYHRNLINQTWNLDLHGPPTELTSKVNITAGSYTNNIPVESGTSTFYRHLCSEDDPPRSVSICPQRRCVAFGCSAGIELHWIDALTGQSLSRWFPLTAPSDYLYFLSPRPGFESAKKLRLISSAAHPDDRPAISRRFFFGRPTVSSFWGSFGFESNSRRSPSCDHYHAIPLSDGHHVLFVDPPTGKLSLGCDAPLGGPTKLLRKVLFIPPEEKAVPRTYIAAADMSWGARVVVVYGDTIMLYSVPPDVCKLSQLEQKAESRDPSAFDPTNRCEASKNIWPIAIRGTEIGKLPSICELAIQTQPNIQIWAFTNTFQCKVWRLHNYIDPVIRSKHYIRSDGLVYTSHFIDEDRDIIIRDAPSSSRANVAADFHVISCKDEYPRAERCVIAGFDGNASGVLKKIPKALAVENDAWVDFLDIRGCSDAWFEENGDVMVRCGQSEVRC</sequence>
<feature type="transmembrane region" description="Helical" evidence="8">
    <location>
        <begin position="622"/>
        <end position="645"/>
    </location>
</feature>
<dbReference type="Pfam" id="PF02714">
    <property type="entry name" value="RSN1_7TM"/>
    <property type="match status" value="1"/>
</dbReference>
<reference evidence="13" key="1">
    <citation type="journal article" date="2020" name="Stud. Mycol.">
        <title>101 Dothideomycetes genomes: a test case for predicting lifestyles and emergence of pathogens.</title>
        <authorList>
            <person name="Haridas S."/>
            <person name="Albert R."/>
            <person name="Binder M."/>
            <person name="Bloem J."/>
            <person name="Labutti K."/>
            <person name="Salamov A."/>
            <person name="Andreopoulos B."/>
            <person name="Baker S."/>
            <person name="Barry K."/>
            <person name="Bills G."/>
            <person name="Bluhm B."/>
            <person name="Cannon C."/>
            <person name="Castanera R."/>
            <person name="Culley D."/>
            <person name="Daum C."/>
            <person name="Ezra D."/>
            <person name="Gonzalez J."/>
            <person name="Henrissat B."/>
            <person name="Kuo A."/>
            <person name="Liang C."/>
            <person name="Lipzen A."/>
            <person name="Lutzoni F."/>
            <person name="Magnuson J."/>
            <person name="Mondo S."/>
            <person name="Nolan M."/>
            <person name="Ohm R."/>
            <person name="Pangilinan J."/>
            <person name="Park H.-J."/>
            <person name="Ramirez L."/>
            <person name="Alfaro M."/>
            <person name="Sun H."/>
            <person name="Tritt A."/>
            <person name="Yoshinaga Y."/>
            <person name="Zwiers L.-H."/>
            <person name="Turgeon B."/>
            <person name="Goodwin S."/>
            <person name="Spatafora J."/>
            <person name="Crous P."/>
            <person name="Grigoriev I."/>
        </authorList>
    </citation>
    <scope>NUCLEOTIDE SEQUENCE</scope>
    <source>
        <strain evidence="13">CBS 119687</strain>
    </source>
</reference>
<dbReference type="Proteomes" id="UP000799771">
    <property type="component" value="Unassembled WGS sequence"/>
</dbReference>
<dbReference type="InterPro" id="IPR027815">
    <property type="entry name" value="CSC1/OSCA1-like_cyt"/>
</dbReference>
<evidence type="ECO:0000256" key="6">
    <source>
        <dbReference type="ARBA" id="ARBA00023136"/>
    </source>
</evidence>
<feature type="transmembrane region" description="Helical" evidence="8">
    <location>
        <begin position="432"/>
        <end position="454"/>
    </location>
</feature>
<evidence type="ECO:0000259" key="11">
    <source>
        <dbReference type="Pfam" id="PF13967"/>
    </source>
</evidence>
<dbReference type="InterPro" id="IPR036047">
    <property type="entry name" value="F-box-like_dom_sf"/>
</dbReference>
<name>A0A6A6ASS5_9PLEO</name>
<accession>A0A6A6ASS5</accession>
<feature type="transmembrane region" description="Helical" evidence="8">
    <location>
        <begin position="98"/>
        <end position="122"/>
    </location>
</feature>
<dbReference type="GO" id="GO:0005886">
    <property type="term" value="C:plasma membrane"/>
    <property type="evidence" value="ECO:0007669"/>
    <property type="project" value="TreeGrafter"/>
</dbReference>
<feature type="domain" description="F-box" evidence="9">
    <location>
        <begin position="1145"/>
        <end position="1179"/>
    </location>
</feature>
<comment type="subcellular location">
    <subcellularLocation>
        <location evidence="1">Membrane</location>
        <topology evidence="1">Multi-pass membrane protein</topology>
    </subcellularLocation>
</comment>
<feature type="transmembrane region" description="Helical" evidence="8">
    <location>
        <begin position="715"/>
        <end position="733"/>
    </location>
</feature>
<dbReference type="InterPro" id="IPR045122">
    <property type="entry name" value="Csc1-like"/>
</dbReference>
<dbReference type="SUPFAM" id="SSF82171">
    <property type="entry name" value="DPP6 N-terminal domain-like"/>
    <property type="match status" value="1"/>
</dbReference>
<feature type="transmembrane region" description="Helical" evidence="8">
    <location>
        <begin position="169"/>
        <end position="188"/>
    </location>
</feature>
<dbReference type="OrthoDB" id="1689567at2759"/>
<keyword evidence="14" id="KW-1185">Reference proteome</keyword>
<dbReference type="InterPro" id="IPR003864">
    <property type="entry name" value="CSC1/OSCA1-like_7TM"/>
</dbReference>
<feature type="transmembrane region" description="Helical" evidence="8">
    <location>
        <begin position="524"/>
        <end position="545"/>
    </location>
</feature>
<proteinExistence type="inferred from homology"/>
<gene>
    <name evidence="13" type="ORF">P153DRAFT_307223</name>
</gene>
<feature type="domain" description="CSC1/OSCA1-like cytosolic" evidence="12">
    <location>
        <begin position="210"/>
        <end position="417"/>
    </location>
</feature>
<dbReference type="InterPro" id="IPR001810">
    <property type="entry name" value="F-box_dom"/>
</dbReference>
<dbReference type="RefSeq" id="XP_033528615.1">
    <property type="nucleotide sequence ID" value="XM_033664659.1"/>
</dbReference>
<dbReference type="EMBL" id="ML977498">
    <property type="protein sequence ID" value="KAF2134228.1"/>
    <property type="molecule type" value="Genomic_DNA"/>
</dbReference>
<evidence type="ECO:0000256" key="2">
    <source>
        <dbReference type="ARBA" id="ARBA00007779"/>
    </source>
</evidence>
<keyword evidence="6 8" id="KW-0472">Membrane</keyword>
<dbReference type="CDD" id="cd00590">
    <property type="entry name" value="RRM_SF"/>
    <property type="match status" value="1"/>
</dbReference>
<feature type="domain" description="CSC1/OSCA1-like 7TM region" evidence="10">
    <location>
        <begin position="428"/>
        <end position="705"/>
    </location>
</feature>
<comment type="similarity">
    <text evidence="2">Belongs to the CSC1 (TC 1.A.17) family.</text>
</comment>
<dbReference type="GeneID" id="54405091"/>
<evidence type="ECO:0000256" key="4">
    <source>
        <dbReference type="ARBA" id="ARBA00022692"/>
    </source>
</evidence>
<evidence type="ECO:0000313" key="13">
    <source>
        <dbReference type="EMBL" id="KAF2134228.1"/>
    </source>
</evidence>
<dbReference type="InterPro" id="IPR032880">
    <property type="entry name" value="CSC1/OSCA1-like_N"/>
</dbReference>
<feature type="domain" description="CSC1/OSCA1-like N-terminal transmembrane" evidence="11">
    <location>
        <begin position="26"/>
        <end position="190"/>
    </location>
</feature>
<feature type="transmembrane region" description="Helical" evidence="8">
    <location>
        <begin position="692"/>
        <end position="709"/>
    </location>
</feature>
<evidence type="ECO:0000256" key="7">
    <source>
        <dbReference type="SAM" id="MobiDB-lite"/>
    </source>
</evidence>
<dbReference type="Pfam" id="PF13967">
    <property type="entry name" value="RSN1_TM"/>
    <property type="match status" value="1"/>
</dbReference>
<organism evidence="13 14">
    <name type="scientific">Dothidotthia symphoricarpi CBS 119687</name>
    <dbReference type="NCBI Taxonomy" id="1392245"/>
    <lineage>
        <taxon>Eukaryota</taxon>
        <taxon>Fungi</taxon>
        <taxon>Dikarya</taxon>
        <taxon>Ascomycota</taxon>
        <taxon>Pezizomycotina</taxon>
        <taxon>Dothideomycetes</taxon>
        <taxon>Pleosporomycetidae</taxon>
        <taxon>Pleosporales</taxon>
        <taxon>Dothidotthiaceae</taxon>
        <taxon>Dothidotthia</taxon>
    </lineage>
</organism>
<keyword evidence="4 8" id="KW-0812">Transmembrane</keyword>
<evidence type="ECO:0000256" key="1">
    <source>
        <dbReference type="ARBA" id="ARBA00004141"/>
    </source>
</evidence>
<evidence type="ECO:0000256" key="5">
    <source>
        <dbReference type="ARBA" id="ARBA00022989"/>
    </source>
</evidence>
<protein>
    <submittedName>
        <fullName evidence="13">DUF221-domain-containing protein</fullName>
    </submittedName>
</protein>
<dbReference type="Pfam" id="PF14703">
    <property type="entry name" value="PHM7_cyt"/>
    <property type="match status" value="1"/>
</dbReference>
<feature type="region of interest" description="Disordered" evidence="7">
    <location>
        <begin position="291"/>
        <end position="324"/>
    </location>
</feature>
<evidence type="ECO:0000313" key="14">
    <source>
        <dbReference type="Proteomes" id="UP000799771"/>
    </source>
</evidence>
<evidence type="ECO:0000259" key="12">
    <source>
        <dbReference type="Pfam" id="PF14703"/>
    </source>
</evidence>
<keyword evidence="3" id="KW-0813">Transport</keyword>
<dbReference type="GO" id="GO:0005227">
    <property type="term" value="F:calcium-activated cation channel activity"/>
    <property type="evidence" value="ECO:0007669"/>
    <property type="project" value="InterPro"/>
</dbReference>
<dbReference type="CDD" id="cd09917">
    <property type="entry name" value="F-box_SF"/>
    <property type="match status" value="1"/>
</dbReference>
<dbReference type="PANTHER" id="PTHR13018:SF5">
    <property type="entry name" value="RE44586P"/>
    <property type="match status" value="1"/>
</dbReference>